<keyword evidence="1" id="KW-0732">Signal</keyword>
<evidence type="ECO:0000313" key="2">
    <source>
        <dbReference type="EMBL" id="MCK7612269.1"/>
    </source>
</evidence>
<accession>A0ABT0GS53</accession>
<proteinExistence type="predicted"/>
<dbReference type="RefSeq" id="WP_248153214.1">
    <property type="nucleotide sequence ID" value="NZ_JALNMJ010000005.1"/>
</dbReference>
<dbReference type="Proteomes" id="UP001431221">
    <property type="component" value="Unassembled WGS sequence"/>
</dbReference>
<dbReference type="EMBL" id="JALNMJ010000005">
    <property type="protein sequence ID" value="MCK7612269.1"/>
    <property type="molecule type" value="Genomic_DNA"/>
</dbReference>
<dbReference type="InterPro" id="IPR011042">
    <property type="entry name" value="6-blade_b-propeller_TolB-like"/>
</dbReference>
<name>A0ABT0GS53_9HYPH</name>
<evidence type="ECO:0000256" key="1">
    <source>
        <dbReference type="SAM" id="SignalP"/>
    </source>
</evidence>
<dbReference type="Gene3D" id="2.120.10.30">
    <property type="entry name" value="TolB, C-terminal domain"/>
    <property type="match status" value="1"/>
</dbReference>
<protein>
    <submittedName>
        <fullName evidence="2">ATP/GTP-binding protein</fullName>
    </submittedName>
</protein>
<evidence type="ECO:0000313" key="3">
    <source>
        <dbReference type="Proteomes" id="UP001431221"/>
    </source>
</evidence>
<dbReference type="SUPFAM" id="SSF63825">
    <property type="entry name" value="YWTD domain"/>
    <property type="match status" value="1"/>
</dbReference>
<organism evidence="2 3">
    <name type="scientific">Roseibium sediminicola</name>
    <dbReference type="NCBI Taxonomy" id="2933272"/>
    <lineage>
        <taxon>Bacteria</taxon>
        <taxon>Pseudomonadati</taxon>
        <taxon>Pseudomonadota</taxon>
        <taxon>Alphaproteobacteria</taxon>
        <taxon>Hyphomicrobiales</taxon>
        <taxon>Stappiaceae</taxon>
        <taxon>Roseibium</taxon>
    </lineage>
</organism>
<feature type="signal peptide" evidence="1">
    <location>
        <begin position="1"/>
        <end position="22"/>
    </location>
</feature>
<comment type="caution">
    <text evidence="2">The sequence shown here is derived from an EMBL/GenBank/DDBJ whole genome shotgun (WGS) entry which is preliminary data.</text>
</comment>
<feature type="chain" id="PRO_5046388003" evidence="1">
    <location>
        <begin position="23"/>
        <end position="281"/>
    </location>
</feature>
<keyword evidence="3" id="KW-1185">Reference proteome</keyword>
<sequence>MRIRASLAAALVAGLTATSAQAGSLWSTEGFDMPESVLYDAAHDRLVVSVMQGAPNAVDGNGHLALLSPGGTVIDASWATGMDAPKGLALMDGKIFAADLTQLRIVDAATGALLASMPAEGAVFLNDVTTNGKDVFVSDMMTDTIWHYADGTFDKWLETPELSHPNGLLWDDGRLLVGSWGKGLKEDFTTEAPGNLLSIDPDTKTISVVASDIGNIDGIVRLNGKIVLNDWINGKAFEITEGGDVTEILAEPAGLADIGTAKGVLYLPHMLEGRIEAVTLD</sequence>
<reference evidence="2" key="1">
    <citation type="submission" date="2022-04" db="EMBL/GenBank/DDBJ databases">
        <title>Roseibium sp. CAU 1639 isolated from mud.</title>
        <authorList>
            <person name="Kim W."/>
        </authorList>
    </citation>
    <scope>NUCLEOTIDE SEQUENCE</scope>
    <source>
        <strain evidence="2">CAU 1639</strain>
    </source>
</reference>
<gene>
    <name evidence="2" type="ORF">M0H32_08865</name>
</gene>